<dbReference type="VEuPathDB" id="FungiDB:T551_01161"/>
<dbReference type="GO" id="GO:0006406">
    <property type="term" value="P:mRNA export from nucleus"/>
    <property type="evidence" value="ECO:0007669"/>
    <property type="project" value="UniProtKB-UniRule"/>
</dbReference>
<reference evidence="5" key="1">
    <citation type="journal article" date="2016" name="Nat. Commun.">
        <title>Genome analysis of three Pneumocystis species reveals adaptation mechanisms to life exclusively in mammalian hosts.</title>
        <authorList>
            <person name="Ma L."/>
            <person name="Chen Z."/>
            <person name="Huang D.W."/>
            <person name="Kutty G."/>
            <person name="Ishihara M."/>
            <person name="Wang H."/>
            <person name="Abouelleil A."/>
            <person name="Bishop L."/>
            <person name="Davey E."/>
            <person name="Deng R."/>
            <person name="Deng X."/>
            <person name="Fan L."/>
            <person name="Fantoni G."/>
            <person name="Fitzgerald M."/>
            <person name="Gogineni E."/>
            <person name="Goldberg J.M."/>
            <person name="Handley G."/>
            <person name="Hu X."/>
            <person name="Huber C."/>
            <person name="Jiao X."/>
            <person name="Jones K."/>
            <person name="Levin J.Z."/>
            <person name="Liu Y."/>
            <person name="Macdonald P."/>
            <person name="Melnikov A."/>
            <person name="Raley C."/>
            <person name="Sassi M."/>
            <person name="Sherman B.T."/>
            <person name="Song X."/>
            <person name="Sykes S."/>
            <person name="Tran B."/>
            <person name="Walsh L."/>
            <person name="Xia Y."/>
            <person name="Yang J."/>
            <person name="Young S."/>
            <person name="Zeng Q."/>
            <person name="Zheng X."/>
            <person name="Stephens R."/>
            <person name="Nusbaum C."/>
            <person name="Birren B.W."/>
            <person name="Azadi P."/>
            <person name="Lempicki R.A."/>
            <person name="Cuomo C.A."/>
            <person name="Kovacs J.A."/>
        </authorList>
    </citation>
    <scope>NUCLEOTIDE SEQUENCE [LARGE SCALE GENOMIC DNA]</scope>
    <source>
        <strain evidence="5">RU7</strain>
    </source>
</reference>
<feature type="compositionally biased region" description="Acidic residues" evidence="3">
    <location>
        <begin position="39"/>
        <end position="55"/>
    </location>
</feature>
<keyword evidence="2" id="KW-0539">Nucleus</keyword>
<accession>A0A0W4ZU48</accession>
<dbReference type="RefSeq" id="XP_018230592.1">
    <property type="nucleotide sequence ID" value="XM_018373424.1"/>
</dbReference>
<sequence>MSSKEERDEIKKKTEEKEHCSIFTENTSEDKKTDKNTFDDDDEFEEFPVEDWKDEDTDIGISKDKLWEDNWDDDDVEDEFSVSLRMELEKAQNTFVQN</sequence>
<dbReference type="InterPro" id="IPR007834">
    <property type="entry name" value="DSS1_SEM1"/>
</dbReference>
<evidence type="ECO:0000256" key="1">
    <source>
        <dbReference type="ARBA" id="ARBA00034491"/>
    </source>
</evidence>
<comment type="similarity">
    <text evidence="1 2">Belongs to the DSS1/SEM1 family.</text>
</comment>
<protein>
    <recommendedName>
        <fullName evidence="2">26S proteasome complex subunit SEM1</fullName>
    </recommendedName>
</protein>
<comment type="subcellular location">
    <subcellularLocation>
        <location evidence="2">Nucleus</location>
    </subcellularLocation>
</comment>
<dbReference type="PANTHER" id="PTHR16771:SF0">
    <property type="entry name" value="26S PROTEASOME COMPLEX SUBUNIT SEM1"/>
    <property type="match status" value="1"/>
</dbReference>
<comment type="caution">
    <text evidence="4">The sequence shown here is derived from an EMBL/GenBank/DDBJ whole genome shotgun (WGS) entry which is preliminary data.</text>
</comment>
<dbReference type="GeneID" id="28939679"/>
<name>A0A0W4ZU48_PNEJ7</name>
<dbReference type="PANTHER" id="PTHR16771">
    <property type="entry name" value="26 PROTEASOME COMPLEX SUBUNIT DSS1"/>
    <property type="match status" value="1"/>
</dbReference>
<dbReference type="Pfam" id="PF05160">
    <property type="entry name" value="DSS1_SEM1"/>
    <property type="match status" value="1"/>
</dbReference>
<comment type="function">
    <text evidence="2">Component of the 26S proteasome, a multiprotein complex involved in the ATP-dependent degradation of ubiquitinated proteins.</text>
</comment>
<keyword evidence="5" id="KW-1185">Reference proteome</keyword>
<dbReference type="GO" id="GO:0008541">
    <property type="term" value="C:proteasome regulatory particle, lid subcomplex"/>
    <property type="evidence" value="ECO:0007669"/>
    <property type="project" value="UniProtKB-UniRule"/>
</dbReference>
<gene>
    <name evidence="4" type="ORF">T551_01161</name>
</gene>
<evidence type="ECO:0000313" key="4">
    <source>
        <dbReference type="EMBL" id="KTW31900.1"/>
    </source>
</evidence>
<evidence type="ECO:0000256" key="3">
    <source>
        <dbReference type="SAM" id="MobiDB-lite"/>
    </source>
</evidence>
<feature type="region of interest" description="Disordered" evidence="3">
    <location>
        <begin position="1"/>
        <end position="55"/>
    </location>
</feature>
<organism evidence="4 5">
    <name type="scientific">Pneumocystis jirovecii (strain RU7)</name>
    <name type="common">Human pneumocystis pneumonia agent</name>
    <dbReference type="NCBI Taxonomy" id="1408657"/>
    <lineage>
        <taxon>Eukaryota</taxon>
        <taxon>Fungi</taxon>
        <taxon>Dikarya</taxon>
        <taxon>Ascomycota</taxon>
        <taxon>Taphrinomycotina</taxon>
        <taxon>Pneumocystomycetes</taxon>
        <taxon>Pneumocystaceae</taxon>
        <taxon>Pneumocystis</taxon>
    </lineage>
</organism>
<dbReference type="GO" id="GO:0043248">
    <property type="term" value="P:proteasome assembly"/>
    <property type="evidence" value="ECO:0007669"/>
    <property type="project" value="UniProtKB-UniRule"/>
</dbReference>
<dbReference type="SMART" id="SM01385">
    <property type="entry name" value="DSS1_SEM1"/>
    <property type="match status" value="1"/>
</dbReference>
<evidence type="ECO:0000313" key="5">
    <source>
        <dbReference type="Proteomes" id="UP000053447"/>
    </source>
</evidence>
<dbReference type="STRING" id="1408657.A0A0W4ZU48"/>
<dbReference type="GO" id="GO:0000724">
    <property type="term" value="P:double-strand break repair via homologous recombination"/>
    <property type="evidence" value="ECO:0007669"/>
    <property type="project" value="TreeGrafter"/>
</dbReference>
<keyword evidence="2" id="KW-0647">Proteasome</keyword>
<proteinExistence type="inferred from homology"/>
<dbReference type="Proteomes" id="UP000053447">
    <property type="component" value="Unassembled WGS sequence"/>
</dbReference>
<dbReference type="GO" id="GO:0005634">
    <property type="term" value="C:nucleus"/>
    <property type="evidence" value="ECO:0007669"/>
    <property type="project" value="UniProtKB-SubCell"/>
</dbReference>
<dbReference type="EMBL" id="LFWA01000004">
    <property type="protein sequence ID" value="KTW31900.1"/>
    <property type="molecule type" value="Genomic_DNA"/>
</dbReference>
<feature type="compositionally biased region" description="Basic and acidic residues" evidence="3">
    <location>
        <begin position="1"/>
        <end position="20"/>
    </location>
</feature>
<dbReference type="AlphaFoldDB" id="A0A0W4ZU48"/>
<feature type="compositionally biased region" description="Basic and acidic residues" evidence="3">
    <location>
        <begin position="28"/>
        <end position="38"/>
    </location>
</feature>
<evidence type="ECO:0000256" key="2">
    <source>
        <dbReference type="RuleBase" id="RU369057"/>
    </source>
</evidence>